<accession>A0ABW9CHQ7</accession>
<dbReference type="PANTHER" id="PTHR43433:SF4">
    <property type="entry name" value="NON-HEME CHLOROPEROXIDASE-RELATED"/>
    <property type="match status" value="1"/>
</dbReference>
<dbReference type="Pfam" id="PF00561">
    <property type="entry name" value="Abhydrolase_1"/>
    <property type="match status" value="1"/>
</dbReference>
<dbReference type="Proteomes" id="UP001629462">
    <property type="component" value="Unassembled WGS sequence"/>
</dbReference>
<keyword evidence="3" id="KW-1185">Reference proteome</keyword>
<dbReference type="PRINTS" id="PR00111">
    <property type="entry name" value="ABHYDROLASE"/>
</dbReference>
<dbReference type="GO" id="GO:0016787">
    <property type="term" value="F:hydrolase activity"/>
    <property type="evidence" value="ECO:0007669"/>
    <property type="project" value="UniProtKB-KW"/>
</dbReference>
<dbReference type="SUPFAM" id="SSF53474">
    <property type="entry name" value="alpha/beta-Hydrolases"/>
    <property type="match status" value="1"/>
</dbReference>
<evidence type="ECO:0000313" key="2">
    <source>
        <dbReference type="EMBL" id="MFM0516773.1"/>
    </source>
</evidence>
<dbReference type="InterPro" id="IPR029058">
    <property type="entry name" value="AB_hydrolase_fold"/>
</dbReference>
<dbReference type="Gene3D" id="3.40.50.1820">
    <property type="entry name" value="alpha/beta hydrolase"/>
    <property type="match status" value="1"/>
</dbReference>
<gene>
    <name evidence="2" type="ORF">PQR08_05000</name>
</gene>
<dbReference type="EMBL" id="JAQQDB010000003">
    <property type="protein sequence ID" value="MFM0516773.1"/>
    <property type="molecule type" value="Genomic_DNA"/>
</dbReference>
<name>A0ABW9CHQ7_9BURK</name>
<evidence type="ECO:0000313" key="3">
    <source>
        <dbReference type="Proteomes" id="UP001629462"/>
    </source>
</evidence>
<dbReference type="RefSeq" id="WP_250484572.1">
    <property type="nucleotide sequence ID" value="NZ_JAQQDB010000003.1"/>
</dbReference>
<keyword evidence="2" id="KW-0378">Hydrolase</keyword>
<dbReference type="InterPro" id="IPR050471">
    <property type="entry name" value="AB_hydrolase"/>
</dbReference>
<organism evidence="2 3">
    <name type="scientific">Caballeronia jiangsuensis</name>
    <dbReference type="NCBI Taxonomy" id="1458357"/>
    <lineage>
        <taxon>Bacteria</taxon>
        <taxon>Pseudomonadati</taxon>
        <taxon>Pseudomonadota</taxon>
        <taxon>Betaproteobacteria</taxon>
        <taxon>Burkholderiales</taxon>
        <taxon>Burkholderiaceae</taxon>
        <taxon>Caballeronia</taxon>
    </lineage>
</organism>
<comment type="caution">
    <text evidence="2">The sequence shown here is derived from an EMBL/GenBank/DDBJ whole genome shotgun (WGS) entry which is preliminary data.</text>
</comment>
<dbReference type="InterPro" id="IPR000073">
    <property type="entry name" value="AB_hydrolase_1"/>
</dbReference>
<proteinExistence type="predicted"/>
<sequence length="297" mass="32635">MPANHYRVHAEIARPNYVATSGGVELFYRDWQPEATHGNGKTIVFVPSYSLPGDMWAYQMLPLARQGFRCIAYDRRGHGRSSDPATGYDYDTLADDLAAVMNALDLSNVTLVGYSMGGAEAVRYLTRHGSARVARLALIASTLPMLAKTPDNPDGIDRAYVDAFQHDLMTDYPKWLADNARPFAGPGASQAMIDWIREMALRTSHQALFACNETVSSGDFRDELRDIDVPTLIVQGDRDVSNPLELTSQLTAHLIPNARLVVYEGAPHGVFLSDAARLTADIAKFASEAHPPKQLTE</sequence>
<protein>
    <submittedName>
        <fullName evidence="2">Alpha/beta hydrolase</fullName>
    </submittedName>
</protein>
<feature type="domain" description="AB hydrolase-1" evidence="1">
    <location>
        <begin position="42"/>
        <end position="274"/>
    </location>
</feature>
<dbReference type="PANTHER" id="PTHR43433">
    <property type="entry name" value="HYDROLASE, ALPHA/BETA FOLD FAMILY PROTEIN"/>
    <property type="match status" value="1"/>
</dbReference>
<evidence type="ECO:0000259" key="1">
    <source>
        <dbReference type="Pfam" id="PF00561"/>
    </source>
</evidence>
<reference evidence="2 3" key="1">
    <citation type="journal article" date="2024" name="Chem. Sci.">
        <title>Discovery of megapolipeptins by genome mining of a Burkholderiales bacteria collection.</title>
        <authorList>
            <person name="Paulo B.S."/>
            <person name="Recchia M.J.J."/>
            <person name="Lee S."/>
            <person name="Fergusson C.H."/>
            <person name="Romanowski S.B."/>
            <person name="Hernandez A."/>
            <person name="Krull N."/>
            <person name="Liu D.Y."/>
            <person name="Cavanagh H."/>
            <person name="Bos A."/>
            <person name="Gray C.A."/>
            <person name="Murphy B.T."/>
            <person name="Linington R.G."/>
            <person name="Eustaquio A.S."/>
        </authorList>
    </citation>
    <scope>NUCLEOTIDE SEQUENCE [LARGE SCALE GENOMIC DNA]</scope>
    <source>
        <strain evidence="2 3">RL17-374-BIF-D</strain>
    </source>
</reference>